<dbReference type="InterPro" id="IPR057335">
    <property type="entry name" value="Beta-barrel_SelB"/>
</dbReference>
<evidence type="ECO:0000256" key="8">
    <source>
        <dbReference type="ARBA" id="ARBA00031615"/>
    </source>
</evidence>
<dbReference type="Gene3D" id="2.40.30.10">
    <property type="entry name" value="Translation factors"/>
    <property type="match status" value="1"/>
</dbReference>
<name>A0A0W8G6T7_9ZZZZ</name>
<dbReference type="Pfam" id="PF25461">
    <property type="entry name" value="Beta-barrel_SelB"/>
    <property type="match status" value="1"/>
</dbReference>
<comment type="subcellular location">
    <subcellularLocation>
        <location evidence="1">Cytoplasm</location>
    </subcellularLocation>
</comment>
<dbReference type="Gene3D" id="1.10.10.10">
    <property type="entry name" value="Winged helix-like DNA-binding domain superfamily/Winged helix DNA-binding domain"/>
    <property type="match status" value="1"/>
</dbReference>
<dbReference type="SUPFAM" id="SSF52540">
    <property type="entry name" value="P-loop containing nucleoside triphosphate hydrolases"/>
    <property type="match status" value="1"/>
</dbReference>
<dbReference type="Pfam" id="PF09107">
    <property type="entry name" value="WHD_3rd_SelB"/>
    <property type="match status" value="1"/>
</dbReference>
<dbReference type="InterPro" id="IPR005225">
    <property type="entry name" value="Small_GTP-bd"/>
</dbReference>
<organism evidence="10">
    <name type="scientific">hydrocarbon metagenome</name>
    <dbReference type="NCBI Taxonomy" id="938273"/>
    <lineage>
        <taxon>unclassified sequences</taxon>
        <taxon>metagenomes</taxon>
        <taxon>ecological metagenomes</taxon>
    </lineage>
</organism>
<dbReference type="InterPro" id="IPR015191">
    <property type="entry name" value="SelB_WHD4"/>
</dbReference>
<evidence type="ECO:0000256" key="7">
    <source>
        <dbReference type="ARBA" id="ARBA00025526"/>
    </source>
</evidence>
<dbReference type="Gene3D" id="1.10.10.2770">
    <property type="match status" value="1"/>
</dbReference>
<evidence type="ECO:0000256" key="3">
    <source>
        <dbReference type="ARBA" id="ARBA00022490"/>
    </source>
</evidence>
<feature type="domain" description="Tr-type G" evidence="9">
    <location>
        <begin position="1"/>
        <end position="173"/>
    </location>
</feature>
<dbReference type="InterPro" id="IPR004161">
    <property type="entry name" value="EFTu-like_2"/>
</dbReference>
<dbReference type="GO" id="GO:0005525">
    <property type="term" value="F:GTP binding"/>
    <property type="evidence" value="ECO:0007669"/>
    <property type="project" value="UniProtKB-KW"/>
</dbReference>
<dbReference type="InterPro" id="IPR009001">
    <property type="entry name" value="Transl_elong_EF1A/Init_IF2_C"/>
</dbReference>
<dbReference type="InterPro" id="IPR009000">
    <property type="entry name" value="Transl_B-barrel_sf"/>
</dbReference>
<accession>A0A0W8G6T7</accession>
<proteinExistence type="predicted"/>
<keyword evidence="4" id="KW-0547">Nucleotide-binding</keyword>
<dbReference type="Pfam" id="PF09106">
    <property type="entry name" value="WHD_2nd_SelB"/>
    <property type="match status" value="1"/>
</dbReference>
<dbReference type="GO" id="GO:0005829">
    <property type="term" value="C:cytosol"/>
    <property type="evidence" value="ECO:0007669"/>
    <property type="project" value="TreeGrafter"/>
</dbReference>
<evidence type="ECO:0000256" key="1">
    <source>
        <dbReference type="ARBA" id="ARBA00004496"/>
    </source>
</evidence>
<dbReference type="PROSITE" id="PS51722">
    <property type="entry name" value="G_TR_2"/>
    <property type="match status" value="1"/>
</dbReference>
<keyword evidence="6" id="KW-0342">GTP-binding</keyword>
<keyword evidence="10" id="KW-0251">Elongation factor</keyword>
<comment type="function">
    <text evidence="7">Translation factor necessary for the incorporation of selenocysteine into proteins. It probably replaces EF-Tu for the insertion of selenocysteine directed by the UGA codon. SelB binds GTP and GDP.</text>
</comment>
<dbReference type="Pfam" id="PF03144">
    <property type="entry name" value="GTP_EFTU_D2"/>
    <property type="match status" value="1"/>
</dbReference>
<gene>
    <name evidence="10" type="ORF">ASZ90_001248</name>
</gene>
<comment type="caution">
    <text evidence="10">The sequence shown here is derived from an EMBL/GenBank/DDBJ whole genome shotgun (WGS) entry which is preliminary data.</text>
</comment>
<dbReference type="EMBL" id="LNQE01000164">
    <property type="protein sequence ID" value="KUG28874.1"/>
    <property type="molecule type" value="Genomic_DNA"/>
</dbReference>
<evidence type="ECO:0000313" key="10">
    <source>
        <dbReference type="EMBL" id="KUG28874.1"/>
    </source>
</evidence>
<evidence type="ECO:0000259" key="9">
    <source>
        <dbReference type="PROSITE" id="PS51722"/>
    </source>
</evidence>
<evidence type="ECO:0000256" key="4">
    <source>
        <dbReference type="ARBA" id="ARBA00022741"/>
    </source>
</evidence>
<dbReference type="InterPro" id="IPR050055">
    <property type="entry name" value="EF-Tu_GTPase"/>
</dbReference>
<dbReference type="Pfam" id="PF00009">
    <property type="entry name" value="GTP_EFTU"/>
    <property type="match status" value="1"/>
</dbReference>
<sequence>MPVIMGTAGHIDHGKTTLIKALTGIDCDRLVEEKKRGITIELGFAFLDLPGDRRLGIIDVPGHERFVKNMVAGAAGIDFVTLVIAADEGIMPQTREHLEICTLLGIKTGLVALTKTDMVDEEWLEMVKEDVATYLSGTFLADAPIYPVSAHTGQGLDELRAALADLVDHYQPRRRSDLARLPIDRVFTLKGYGTVVTGTLIAGSFKVGDDVVAYPKQTTSKIRNLQSHGESVQESPAGRRTAVNLPGLEVDDLERGEVLALPGTLFPSLVWDVELTCLASCPRSIKHRTEIHFHHGTKETLARIFLLDREKLEPGETAVCQVRFAEPLAGVFGDRCVVRAYSPLRTVAGGRIVSPLGRKVKRFAEAGLAPLVRLAAAAREEVIPVQLELAGTEGLSFARLMILSDLESRELEKALGKLCDKGEAALVDREGREGRVYVAASVIAALSDGLLAAVAAFHKREPMKQGLPRGELASTFGKALFPKLFHFLVERLLKTGRLAADQELLRLPEHKVSMASDQAKLFETLKKVYDDGGLTPPNLKDILEPLNLTFKDAQPVYKLLLAQGHLVKIKEDMFCQAAAFKDLVDRVAAYFETAKEMDPANFKDISGLSRKFAIPYLEYMDKEKITVRVGDKRQFRRK</sequence>
<dbReference type="SUPFAM" id="SSF50465">
    <property type="entry name" value="EF-Tu/eEF-1alpha/eIF2-gamma C-terminal domain"/>
    <property type="match status" value="1"/>
</dbReference>
<reference evidence="10" key="1">
    <citation type="journal article" date="2015" name="Proc. Natl. Acad. Sci. U.S.A.">
        <title>Networks of energetic and metabolic interactions define dynamics in microbial communities.</title>
        <authorList>
            <person name="Embree M."/>
            <person name="Liu J.K."/>
            <person name="Al-Bassam M.M."/>
            <person name="Zengler K."/>
        </authorList>
    </citation>
    <scope>NUCLEOTIDE SEQUENCE</scope>
</reference>
<dbReference type="SUPFAM" id="SSF50447">
    <property type="entry name" value="Translation proteins"/>
    <property type="match status" value="1"/>
</dbReference>
<dbReference type="CDD" id="cd03696">
    <property type="entry name" value="SelB_II"/>
    <property type="match status" value="1"/>
</dbReference>
<dbReference type="InterPro" id="IPR004535">
    <property type="entry name" value="Transl_elong_SelB"/>
</dbReference>
<dbReference type="PRINTS" id="PR00315">
    <property type="entry name" value="ELONGATNFCT"/>
</dbReference>
<dbReference type="InterPro" id="IPR015190">
    <property type="entry name" value="Elong_fac_SelB-wing-hlx_typ-2"/>
</dbReference>
<dbReference type="GO" id="GO:0003723">
    <property type="term" value="F:RNA binding"/>
    <property type="evidence" value="ECO:0007669"/>
    <property type="project" value="InterPro"/>
</dbReference>
<evidence type="ECO:0000256" key="5">
    <source>
        <dbReference type="ARBA" id="ARBA00022917"/>
    </source>
</evidence>
<dbReference type="CDD" id="cd04171">
    <property type="entry name" value="SelB"/>
    <property type="match status" value="1"/>
</dbReference>
<dbReference type="InterPro" id="IPR027417">
    <property type="entry name" value="P-loop_NTPase"/>
</dbReference>
<dbReference type="InterPro" id="IPR000795">
    <property type="entry name" value="T_Tr_GTP-bd_dom"/>
</dbReference>
<dbReference type="FunFam" id="3.40.50.300:FF:001064">
    <property type="entry name" value="Selenocysteine-specific translation elongation factor"/>
    <property type="match status" value="1"/>
</dbReference>
<dbReference type="InterPro" id="IPR036390">
    <property type="entry name" value="WH_DNA-bd_sf"/>
</dbReference>
<evidence type="ECO:0000256" key="2">
    <source>
        <dbReference type="ARBA" id="ARBA00015953"/>
    </source>
</evidence>
<keyword evidence="3" id="KW-0963">Cytoplasm</keyword>
<dbReference type="GO" id="GO:0003746">
    <property type="term" value="F:translation elongation factor activity"/>
    <property type="evidence" value="ECO:0007669"/>
    <property type="project" value="UniProtKB-KW"/>
</dbReference>
<dbReference type="Gene3D" id="3.40.50.300">
    <property type="entry name" value="P-loop containing nucleotide triphosphate hydrolases"/>
    <property type="match status" value="1"/>
</dbReference>
<dbReference type="PANTHER" id="PTHR43721:SF22">
    <property type="entry name" value="ELONGATION FACTOR TU, MITOCHONDRIAL"/>
    <property type="match status" value="1"/>
</dbReference>
<dbReference type="CDD" id="cd15491">
    <property type="entry name" value="selB_III"/>
    <property type="match status" value="1"/>
</dbReference>
<dbReference type="GO" id="GO:0001514">
    <property type="term" value="P:selenocysteine incorporation"/>
    <property type="evidence" value="ECO:0007669"/>
    <property type="project" value="InterPro"/>
</dbReference>
<evidence type="ECO:0000256" key="6">
    <source>
        <dbReference type="ARBA" id="ARBA00023134"/>
    </source>
</evidence>
<keyword evidence="5" id="KW-0648">Protein biosynthesis</keyword>
<dbReference type="PANTHER" id="PTHR43721">
    <property type="entry name" value="ELONGATION FACTOR TU-RELATED"/>
    <property type="match status" value="1"/>
</dbReference>
<protein>
    <recommendedName>
        <fullName evidence="2">Selenocysteine-specific elongation factor</fullName>
    </recommendedName>
    <alternativeName>
        <fullName evidence="8">SelB translation factor</fullName>
    </alternativeName>
</protein>
<dbReference type="InterPro" id="IPR036388">
    <property type="entry name" value="WH-like_DNA-bd_sf"/>
</dbReference>
<dbReference type="NCBIfam" id="TIGR00231">
    <property type="entry name" value="small_GTP"/>
    <property type="match status" value="1"/>
</dbReference>
<dbReference type="SUPFAM" id="SSF46785">
    <property type="entry name" value="Winged helix' DNA-binding domain"/>
    <property type="match status" value="3"/>
</dbReference>
<dbReference type="AlphaFoldDB" id="A0A0W8G6T7"/>
<dbReference type="NCBIfam" id="TIGR00475">
    <property type="entry name" value="selB"/>
    <property type="match status" value="1"/>
</dbReference>
<dbReference type="GO" id="GO:0003924">
    <property type="term" value="F:GTPase activity"/>
    <property type="evidence" value="ECO:0007669"/>
    <property type="project" value="InterPro"/>
</dbReference>